<sequence>MHQDLNYTIEIMEIEKLKLYEQIDYLQQHIQQLTNEYSDKILEKDEELVTAFIKMQQTEKLNNELLFKLQSTKKSEEQLNNANYNFITLQKKLDHQIQENQKLEQRVKLLTEQSMQFQQKWQRVSLQLKQFTTQKVSARTIEQQLSLKQEECQQLKEKLVQYQLELTIMKQSDQEYKQSVHQKMQALYQELKDSQQKLQQNQYLSQQQKQDCQQCEYLRNETEQLKQIINQDHISQEQNRINIQINQQQQQQLKEYQNRLMELEFENQNLKQQIQLPEYINNIKSKECLNIKSIMNHPLYIKMMKLVEQLNNPTQQELFRKSLHELGLEIQQRENKEQQLQECRTMYDRLLIKYYALQKSINKIEENTNLNYYATQQITSSKQQTQQKKTNQLDSFLQEQETTKQMKQSIFSNTPKQRVNNKLNLSLDSCQFKK</sequence>
<dbReference type="AlphaFoldDB" id="A0A8S1L0W2"/>
<feature type="coiled-coil region" evidence="1">
    <location>
        <begin position="86"/>
        <end position="201"/>
    </location>
</feature>
<evidence type="ECO:0000313" key="3">
    <source>
        <dbReference type="Proteomes" id="UP000692954"/>
    </source>
</evidence>
<name>A0A8S1L0W2_9CILI</name>
<reference evidence="2" key="1">
    <citation type="submission" date="2021-01" db="EMBL/GenBank/DDBJ databases">
        <authorList>
            <consortium name="Genoscope - CEA"/>
            <person name="William W."/>
        </authorList>
    </citation>
    <scope>NUCLEOTIDE SEQUENCE</scope>
</reference>
<dbReference type="Proteomes" id="UP000692954">
    <property type="component" value="Unassembled WGS sequence"/>
</dbReference>
<dbReference type="EMBL" id="CAJJDN010000013">
    <property type="protein sequence ID" value="CAD8059825.1"/>
    <property type="molecule type" value="Genomic_DNA"/>
</dbReference>
<evidence type="ECO:0000256" key="1">
    <source>
        <dbReference type="SAM" id="Coils"/>
    </source>
</evidence>
<accession>A0A8S1L0W2</accession>
<protein>
    <submittedName>
        <fullName evidence="2">Uncharacterized protein</fullName>
    </submittedName>
</protein>
<feature type="coiled-coil region" evidence="1">
    <location>
        <begin position="246"/>
        <end position="273"/>
    </location>
</feature>
<evidence type="ECO:0000313" key="2">
    <source>
        <dbReference type="EMBL" id="CAD8059825.1"/>
    </source>
</evidence>
<gene>
    <name evidence="2" type="ORF">PSON_ATCC_30995.1.T0130470</name>
</gene>
<dbReference type="OrthoDB" id="304103at2759"/>
<proteinExistence type="predicted"/>
<organism evidence="2 3">
    <name type="scientific">Paramecium sonneborni</name>
    <dbReference type="NCBI Taxonomy" id="65129"/>
    <lineage>
        <taxon>Eukaryota</taxon>
        <taxon>Sar</taxon>
        <taxon>Alveolata</taxon>
        <taxon>Ciliophora</taxon>
        <taxon>Intramacronucleata</taxon>
        <taxon>Oligohymenophorea</taxon>
        <taxon>Peniculida</taxon>
        <taxon>Parameciidae</taxon>
        <taxon>Paramecium</taxon>
    </lineage>
</organism>
<comment type="caution">
    <text evidence="2">The sequence shown here is derived from an EMBL/GenBank/DDBJ whole genome shotgun (WGS) entry which is preliminary data.</text>
</comment>
<keyword evidence="3" id="KW-1185">Reference proteome</keyword>
<keyword evidence="1" id="KW-0175">Coiled coil</keyword>